<accession>A0ABD1NEX9</accession>
<protein>
    <submittedName>
        <fullName evidence="2">Uncharacterized protein</fullName>
    </submittedName>
</protein>
<reference evidence="2 3" key="1">
    <citation type="submission" date="2024-08" db="EMBL/GenBank/DDBJ databases">
        <title>Insights into the chromosomal genome structure of Flemingia macrophylla.</title>
        <authorList>
            <person name="Ding Y."/>
            <person name="Zhao Y."/>
            <person name="Bi W."/>
            <person name="Wu M."/>
            <person name="Zhao G."/>
            <person name="Gong Y."/>
            <person name="Li W."/>
            <person name="Zhang P."/>
        </authorList>
    </citation>
    <scope>NUCLEOTIDE SEQUENCE [LARGE SCALE GENOMIC DNA]</scope>
    <source>
        <strain evidence="2">DYQJB</strain>
        <tissue evidence="2">Leaf</tissue>
    </source>
</reference>
<organism evidence="2 3">
    <name type="scientific">Flemingia macrophylla</name>
    <dbReference type="NCBI Taxonomy" id="520843"/>
    <lineage>
        <taxon>Eukaryota</taxon>
        <taxon>Viridiplantae</taxon>
        <taxon>Streptophyta</taxon>
        <taxon>Embryophyta</taxon>
        <taxon>Tracheophyta</taxon>
        <taxon>Spermatophyta</taxon>
        <taxon>Magnoliopsida</taxon>
        <taxon>eudicotyledons</taxon>
        <taxon>Gunneridae</taxon>
        <taxon>Pentapetalae</taxon>
        <taxon>rosids</taxon>
        <taxon>fabids</taxon>
        <taxon>Fabales</taxon>
        <taxon>Fabaceae</taxon>
        <taxon>Papilionoideae</taxon>
        <taxon>50 kb inversion clade</taxon>
        <taxon>NPAAA clade</taxon>
        <taxon>indigoferoid/millettioid clade</taxon>
        <taxon>Phaseoleae</taxon>
        <taxon>Flemingia</taxon>
    </lineage>
</organism>
<comment type="caution">
    <text evidence="2">The sequence shown here is derived from an EMBL/GenBank/DDBJ whole genome shotgun (WGS) entry which is preliminary data.</text>
</comment>
<proteinExistence type="predicted"/>
<gene>
    <name evidence="2" type="ORF">Fmac_000674</name>
</gene>
<dbReference type="EMBL" id="JBGMDY010000001">
    <property type="protein sequence ID" value="KAL2346674.1"/>
    <property type="molecule type" value="Genomic_DNA"/>
</dbReference>
<dbReference type="Proteomes" id="UP001603857">
    <property type="component" value="Unassembled WGS sequence"/>
</dbReference>
<name>A0ABD1NEX9_9FABA</name>
<feature type="region of interest" description="Disordered" evidence="1">
    <location>
        <begin position="18"/>
        <end position="49"/>
    </location>
</feature>
<keyword evidence="3" id="KW-1185">Reference proteome</keyword>
<dbReference type="AlphaFoldDB" id="A0ABD1NEX9"/>
<sequence length="49" mass="5646">MSFAFDLGLCAAFAQDVQNQEEVSEEDEAEQAHPLLDPHENRQHHQVQR</sequence>
<evidence type="ECO:0000313" key="2">
    <source>
        <dbReference type="EMBL" id="KAL2346674.1"/>
    </source>
</evidence>
<evidence type="ECO:0000313" key="3">
    <source>
        <dbReference type="Proteomes" id="UP001603857"/>
    </source>
</evidence>
<evidence type="ECO:0000256" key="1">
    <source>
        <dbReference type="SAM" id="MobiDB-lite"/>
    </source>
</evidence>